<dbReference type="GO" id="GO:0016297">
    <property type="term" value="F:fatty acyl-[ACP] hydrolase activity"/>
    <property type="evidence" value="ECO:0007669"/>
    <property type="project" value="InterPro"/>
</dbReference>
<feature type="domain" description="Acyl-ACP thioesterase-like C-terminal" evidence="1">
    <location>
        <begin position="2"/>
        <end position="67"/>
    </location>
</feature>
<evidence type="ECO:0000313" key="3">
    <source>
        <dbReference type="Proteomes" id="UP000834106"/>
    </source>
</evidence>
<name>A0AAD1YMQ6_9LAMI</name>
<accession>A0AAD1YMQ6</accession>
<dbReference type="Proteomes" id="UP000834106">
    <property type="component" value="Chromosome 1"/>
</dbReference>
<proteinExistence type="predicted"/>
<dbReference type="EMBL" id="OU503036">
    <property type="protein sequence ID" value="CAI9754022.1"/>
    <property type="molecule type" value="Genomic_DNA"/>
</dbReference>
<dbReference type="Pfam" id="PF20791">
    <property type="entry name" value="Acyl-ACP_TE_C"/>
    <property type="match status" value="1"/>
</dbReference>
<keyword evidence="3" id="KW-1185">Reference proteome</keyword>
<sequence>MQSVPINVLEDYNLASMTLEYRRECRQSNVLKSLTSMRAKPAENKQLSTNTSERDDLECTHLLRMEADSAELVEEDPYGTSNNISSLKDRVNLELLVLIQFQQFMSRPKKCIFK</sequence>
<evidence type="ECO:0000259" key="1">
    <source>
        <dbReference type="Pfam" id="PF20791"/>
    </source>
</evidence>
<dbReference type="GO" id="GO:0000036">
    <property type="term" value="F:acyl carrier activity"/>
    <property type="evidence" value="ECO:0007669"/>
    <property type="project" value="TreeGrafter"/>
</dbReference>
<evidence type="ECO:0000313" key="2">
    <source>
        <dbReference type="EMBL" id="CAI9754022.1"/>
    </source>
</evidence>
<dbReference type="PANTHER" id="PTHR31727">
    <property type="entry name" value="OLEOYL-ACYL CARRIER PROTEIN THIOESTERASE 1, CHLOROPLASTIC"/>
    <property type="match status" value="1"/>
</dbReference>
<dbReference type="InterPro" id="IPR045023">
    <property type="entry name" value="FATA/B"/>
</dbReference>
<reference evidence="2" key="1">
    <citation type="submission" date="2023-05" db="EMBL/GenBank/DDBJ databases">
        <authorList>
            <person name="Huff M."/>
        </authorList>
    </citation>
    <scope>NUCLEOTIDE SEQUENCE</scope>
</reference>
<dbReference type="AlphaFoldDB" id="A0AAD1YMQ6"/>
<protein>
    <recommendedName>
        <fullName evidence="1">Acyl-ACP thioesterase-like C-terminal domain-containing protein</fullName>
    </recommendedName>
</protein>
<organism evidence="2 3">
    <name type="scientific">Fraxinus pennsylvanica</name>
    <dbReference type="NCBI Taxonomy" id="56036"/>
    <lineage>
        <taxon>Eukaryota</taxon>
        <taxon>Viridiplantae</taxon>
        <taxon>Streptophyta</taxon>
        <taxon>Embryophyta</taxon>
        <taxon>Tracheophyta</taxon>
        <taxon>Spermatophyta</taxon>
        <taxon>Magnoliopsida</taxon>
        <taxon>eudicotyledons</taxon>
        <taxon>Gunneridae</taxon>
        <taxon>Pentapetalae</taxon>
        <taxon>asterids</taxon>
        <taxon>lamiids</taxon>
        <taxon>Lamiales</taxon>
        <taxon>Oleaceae</taxon>
        <taxon>Oleeae</taxon>
        <taxon>Fraxinus</taxon>
    </lineage>
</organism>
<dbReference type="Gene3D" id="3.10.129.10">
    <property type="entry name" value="Hotdog Thioesterase"/>
    <property type="match status" value="1"/>
</dbReference>
<dbReference type="InterPro" id="IPR049427">
    <property type="entry name" value="Acyl-ACP_TE_C"/>
</dbReference>
<gene>
    <name evidence="2" type="ORF">FPE_LOCUS1453</name>
</gene>
<dbReference type="PANTHER" id="PTHR31727:SF5">
    <property type="entry name" value="ACYL-[ACYL-CARRIER-PROTEIN] HYDROLASE"/>
    <property type="match status" value="1"/>
</dbReference>